<feature type="domain" description="Cupin type-2" evidence="1">
    <location>
        <begin position="23"/>
        <end position="93"/>
    </location>
</feature>
<dbReference type="InterPro" id="IPR014710">
    <property type="entry name" value="RmlC-like_jellyroll"/>
</dbReference>
<dbReference type="STRING" id="1178482.AR456_06465"/>
<dbReference type="OrthoDB" id="9800684at2"/>
<dbReference type="Proteomes" id="UP000019113">
    <property type="component" value="Unassembled WGS sequence"/>
</dbReference>
<dbReference type="Gene3D" id="2.60.120.10">
    <property type="entry name" value="Jelly Rolls"/>
    <property type="match status" value="1"/>
</dbReference>
<dbReference type="PATRIC" id="fig|1178482.3.peg.3603"/>
<comment type="caution">
    <text evidence="2">The sequence shown here is derived from an EMBL/GenBank/DDBJ whole genome shotgun (WGS) entry which is preliminary data.</text>
</comment>
<evidence type="ECO:0000313" key="2">
    <source>
        <dbReference type="EMBL" id="ERL50499.1"/>
    </source>
</evidence>
<dbReference type="EMBL" id="AVBC01000039">
    <property type="protein sequence ID" value="ERL50499.1"/>
    <property type="molecule type" value="Genomic_DNA"/>
</dbReference>
<dbReference type="AlphaFoldDB" id="W1N4S2"/>
<dbReference type="InterPro" id="IPR013096">
    <property type="entry name" value="Cupin_2"/>
</dbReference>
<name>W1N4S2_9GAMM</name>
<evidence type="ECO:0000259" key="1">
    <source>
        <dbReference type="Pfam" id="PF07883"/>
    </source>
</evidence>
<dbReference type="SUPFAM" id="SSF51182">
    <property type="entry name" value="RmlC-like cupins"/>
    <property type="match status" value="1"/>
</dbReference>
<reference evidence="2 3" key="1">
    <citation type="submission" date="2013-08" db="EMBL/GenBank/DDBJ databases">
        <title>draft genome of Halomonas huanghegensis, strain BJGMM-B45T.</title>
        <authorList>
            <person name="Miao C."/>
            <person name="Wan Y."/>
            <person name="Jin W."/>
        </authorList>
    </citation>
    <scope>NUCLEOTIDE SEQUENCE [LARGE SCALE GENOMIC DNA]</scope>
    <source>
        <strain evidence="2 3">BJGMM-B45</strain>
    </source>
</reference>
<dbReference type="KEGG" id="hhu:AR456_06465"/>
<evidence type="ECO:0000313" key="3">
    <source>
        <dbReference type="Proteomes" id="UP000019113"/>
    </source>
</evidence>
<dbReference type="RefSeq" id="WP_021820550.1">
    <property type="nucleotide sequence ID" value="NZ_AVBC01000039.1"/>
</dbReference>
<gene>
    <name evidence="2" type="ORF">BJB45_05065</name>
</gene>
<keyword evidence="3" id="KW-1185">Reference proteome</keyword>
<dbReference type="CDD" id="cd06982">
    <property type="entry name" value="cupin_BauB-like"/>
    <property type="match status" value="1"/>
</dbReference>
<sequence>MNSTRPAATPTVQIDDERCIVTRWDFPPGAETGWHRHGHDYVVIPLTSGTMQLETPDGEQQATLTPGVSYRRPVGVEHNVINAGSESFSFIEVEMKA</sequence>
<protein>
    <recommendedName>
        <fullName evidence="1">Cupin type-2 domain-containing protein</fullName>
    </recommendedName>
</protein>
<organism evidence="2 3">
    <name type="scientific">Halomonas huangheensis</name>
    <dbReference type="NCBI Taxonomy" id="1178482"/>
    <lineage>
        <taxon>Bacteria</taxon>
        <taxon>Pseudomonadati</taxon>
        <taxon>Pseudomonadota</taxon>
        <taxon>Gammaproteobacteria</taxon>
        <taxon>Oceanospirillales</taxon>
        <taxon>Halomonadaceae</taxon>
        <taxon>Halomonas</taxon>
    </lineage>
</organism>
<proteinExistence type="predicted"/>
<dbReference type="eggNOG" id="COG1917">
    <property type="taxonomic scope" value="Bacteria"/>
</dbReference>
<accession>W1N4S2</accession>
<dbReference type="Pfam" id="PF07883">
    <property type="entry name" value="Cupin_2"/>
    <property type="match status" value="1"/>
</dbReference>
<dbReference type="InterPro" id="IPR011051">
    <property type="entry name" value="RmlC_Cupin_sf"/>
</dbReference>